<reference evidence="2 3" key="1">
    <citation type="journal article" date="2016" name="Nat. Commun.">
        <title>Thousands of microbial genomes shed light on interconnected biogeochemical processes in an aquifer system.</title>
        <authorList>
            <person name="Anantharaman K."/>
            <person name="Brown C.T."/>
            <person name="Hug L.A."/>
            <person name="Sharon I."/>
            <person name="Castelle C.J."/>
            <person name="Probst A.J."/>
            <person name="Thomas B.C."/>
            <person name="Singh A."/>
            <person name="Wilkins M.J."/>
            <person name="Karaoz U."/>
            <person name="Brodie E.L."/>
            <person name="Williams K.H."/>
            <person name="Hubbard S.S."/>
            <person name="Banfield J.F."/>
        </authorList>
    </citation>
    <scope>NUCLEOTIDE SEQUENCE [LARGE SCALE GENOMIC DNA]</scope>
</reference>
<keyword evidence="1" id="KW-0472">Membrane</keyword>
<evidence type="ECO:0000313" key="2">
    <source>
        <dbReference type="EMBL" id="OGM77024.1"/>
    </source>
</evidence>
<feature type="transmembrane region" description="Helical" evidence="1">
    <location>
        <begin position="12"/>
        <end position="37"/>
    </location>
</feature>
<sequence length="215" mass="23166">MLFLKELGNNRLYPIFIQIFYVVLIFVTVVAGGWFLIGKIQAVNGLLATETEKYQTASEKLNYLNTFPYDTGVLLQKVAYVLPSTEASFVALSSLKAKLAGDVMLNELTLGDDQKGSTVLSVEIAGSSTSVLSFVSSVLEGYPVCDLSNLEFDAGSGMYNLNLNFYHQNTPDETGAPFAKLTSNEETLLKQVLGVSVSGGSGVSAPSSYSRDNPF</sequence>
<organism evidence="2 3">
    <name type="scientific">Candidatus Woesebacteria bacterium RIFOXYA1_FULL_43_9</name>
    <dbReference type="NCBI Taxonomy" id="1802534"/>
    <lineage>
        <taxon>Bacteria</taxon>
        <taxon>Candidatus Woeseibacteriota</taxon>
    </lineage>
</organism>
<comment type="caution">
    <text evidence="2">The sequence shown here is derived from an EMBL/GenBank/DDBJ whole genome shotgun (WGS) entry which is preliminary data.</text>
</comment>
<evidence type="ECO:0000256" key="1">
    <source>
        <dbReference type="SAM" id="Phobius"/>
    </source>
</evidence>
<gene>
    <name evidence="2" type="ORF">A2188_02040</name>
</gene>
<dbReference type="EMBL" id="MGHU01000035">
    <property type="protein sequence ID" value="OGM77024.1"/>
    <property type="molecule type" value="Genomic_DNA"/>
</dbReference>
<proteinExistence type="predicted"/>
<dbReference type="AlphaFoldDB" id="A0A1F8CLA2"/>
<keyword evidence="1" id="KW-1133">Transmembrane helix</keyword>
<name>A0A1F8CLA2_9BACT</name>
<evidence type="ECO:0000313" key="3">
    <source>
        <dbReference type="Proteomes" id="UP000179241"/>
    </source>
</evidence>
<dbReference type="Proteomes" id="UP000179241">
    <property type="component" value="Unassembled WGS sequence"/>
</dbReference>
<accession>A0A1F8CLA2</accession>
<protein>
    <submittedName>
        <fullName evidence="2">Uncharacterized protein</fullName>
    </submittedName>
</protein>
<keyword evidence="1" id="KW-0812">Transmembrane</keyword>